<dbReference type="Pfam" id="PF03328">
    <property type="entry name" value="HpcH_HpaI"/>
    <property type="match status" value="1"/>
</dbReference>
<evidence type="ECO:0000313" key="5">
    <source>
        <dbReference type="EMBL" id="MDS0221429.1"/>
    </source>
</evidence>
<evidence type="ECO:0000256" key="2">
    <source>
        <dbReference type="ARBA" id="ARBA00022723"/>
    </source>
</evidence>
<keyword evidence="6" id="KW-1185">Reference proteome</keyword>
<accession>A0AAE4EXN8</accession>
<name>A0AAE4EXN8_9EURY</name>
<feature type="domain" description="HpcH/HpaI aldolase/citrate lyase" evidence="4">
    <location>
        <begin position="4"/>
        <end position="215"/>
    </location>
</feature>
<dbReference type="SUPFAM" id="SSF51621">
    <property type="entry name" value="Phosphoenolpyruvate/pyruvate domain"/>
    <property type="match status" value="1"/>
</dbReference>
<proteinExistence type="predicted"/>
<comment type="caution">
    <text evidence="5">The sequence shown here is derived from an EMBL/GenBank/DDBJ whole genome shotgun (WGS) entry which is preliminary data.</text>
</comment>
<dbReference type="InterPro" id="IPR015813">
    <property type="entry name" value="Pyrv/PenolPyrv_kinase-like_dom"/>
</dbReference>
<dbReference type="PIRSF" id="PIRSF015582">
    <property type="entry name" value="Cit_lyase_B"/>
    <property type="match status" value="1"/>
</dbReference>
<evidence type="ECO:0000256" key="1">
    <source>
        <dbReference type="ARBA" id="ARBA00001946"/>
    </source>
</evidence>
<dbReference type="GO" id="GO:0000287">
    <property type="term" value="F:magnesium ion binding"/>
    <property type="evidence" value="ECO:0007669"/>
    <property type="project" value="TreeGrafter"/>
</dbReference>
<protein>
    <submittedName>
        <fullName evidence="5">CoA ester lyase</fullName>
    </submittedName>
</protein>
<keyword evidence="5" id="KW-0456">Lyase</keyword>
<evidence type="ECO:0000259" key="4">
    <source>
        <dbReference type="Pfam" id="PF03328"/>
    </source>
</evidence>
<organism evidence="5 6">
    <name type="scientific">Haloarcula terrestris</name>
    <dbReference type="NCBI Taxonomy" id="2950533"/>
    <lineage>
        <taxon>Archaea</taxon>
        <taxon>Methanobacteriati</taxon>
        <taxon>Methanobacteriota</taxon>
        <taxon>Stenosarchaea group</taxon>
        <taxon>Halobacteria</taxon>
        <taxon>Halobacteriales</taxon>
        <taxon>Haloarculaceae</taxon>
        <taxon>Haloarcula</taxon>
    </lineage>
</organism>
<dbReference type="AlphaFoldDB" id="A0AAE4EXN8"/>
<dbReference type="GO" id="GO:0016829">
    <property type="term" value="F:lyase activity"/>
    <property type="evidence" value="ECO:0007669"/>
    <property type="project" value="UniProtKB-KW"/>
</dbReference>
<dbReference type="InterPro" id="IPR011206">
    <property type="entry name" value="Citrate_lyase_beta/mcl1/mcl2"/>
</dbReference>
<dbReference type="InterPro" id="IPR005000">
    <property type="entry name" value="Aldolase/citrate-lyase_domain"/>
</dbReference>
<reference evidence="5 6" key="1">
    <citation type="submission" date="2022-06" db="EMBL/GenBank/DDBJ databases">
        <title>Haloarcula sp. a new haloarchaeum isolate from saline soil.</title>
        <authorList>
            <person name="Strakova D."/>
            <person name="Galisteo C."/>
            <person name="Sanchez-Porro C."/>
            <person name="Ventosa A."/>
        </authorList>
    </citation>
    <scope>NUCLEOTIDE SEQUENCE [LARGE SCALE GENOMIC DNA]</scope>
    <source>
        <strain evidence="5 6">S1AR25-5A</strain>
    </source>
</reference>
<evidence type="ECO:0000256" key="3">
    <source>
        <dbReference type="ARBA" id="ARBA00022842"/>
    </source>
</evidence>
<dbReference type="Proteomes" id="UP001253439">
    <property type="component" value="Unassembled WGS sequence"/>
</dbReference>
<dbReference type="InterPro" id="IPR040442">
    <property type="entry name" value="Pyrv_kinase-like_dom_sf"/>
</dbReference>
<dbReference type="PANTHER" id="PTHR32308:SF0">
    <property type="entry name" value="HPCH_HPAI ALDOLASE_CITRATE LYASE DOMAIN-CONTAINING PROTEIN"/>
    <property type="match status" value="1"/>
</dbReference>
<comment type="cofactor">
    <cofactor evidence="1">
        <name>Mg(2+)</name>
        <dbReference type="ChEBI" id="CHEBI:18420"/>
    </cofactor>
</comment>
<dbReference type="EMBL" id="JAMQOM010000003">
    <property type="protein sequence ID" value="MDS0221429.1"/>
    <property type="molecule type" value="Genomic_DNA"/>
</dbReference>
<dbReference type="RefSeq" id="WP_310896078.1">
    <property type="nucleotide sequence ID" value="NZ_JAMQOM010000003.1"/>
</dbReference>
<dbReference type="GO" id="GO:0006107">
    <property type="term" value="P:oxaloacetate metabolic process"/>
    <property type="evidence" value="ECO:0007669"/>
    <property type="project" value="TreeGrafter"/>
</dbReference>
<keyword evidence="2" id="KW-0479">Metal-binding</keyword>
<evidence type="ECO:0000313" key="6">
    <source>
        <dbReference type="Proteomes" id="UP001253439"/>
    </source>
</evidence>
<sequence>MARRSVLFSPGDDGEKLRKAAASEADVIVYDLEDAVVPDAKPSARETVREAIADVMPAAPELCVRVNPVGSGAEADLDVVLDGPAPDSVMLPKTREALDVEKLASLLGSHGVNFPVLALVESAAGVLHAEEIAASAATDALVFGAEDLAGDIGATRTDSGWEVSHARQHVVLAARAAGVSPIDTHYPDFDDLDGLRTDAETAVELGYDGKLAIHPAQVPVINETFTPDERRVEWAERILDARDAADGGVFVVDGEMIDAPQVKQALRIVERAGIDRE</sequence>
<dbReference type="PANTHER" id="PTHR32308">
    <property type="entry name" value="LYASE BETA SUBUNIT, PUTATIVE (AFU_ORTHOLOGUE AFUA_4G13030)-RELATED"/>
    <property type="match status" value="1"/>
</dbReference>
<keyword evidence="3" id="KW-0460">Magnesium</keyword>
<dbReference type="Gene3D" id="3.20.20.60">
    <property type="entry name" value="Phosphoenolpyruvate-binding domains"/>
    <property type="match status" value="1"/>
</dbReference>
<gene>
    <name evidence="5" type="ORF">NDI54_08715</name>
</gene>